<feature type="compositionally biased region" description="Basic and acidic residues" evidence="1">
    <location>
        <begin position="394"/>
        <end position="405"/>
    </location>
</feature>
<dbReference type="EMBL" id="MIGC01002261">
    <property type="protein sequence ID" value="PHJ21393.1"/>
    <property type="molecule type" value="Genomic_DNA"/>
</dbReference>
<keyword evidence="3" id="KW-1185">Reference proteome</keyword>
<feature type="region of interest" description="Disordered" evidence="1">
    <location>
        <begin position="345"/>
        <end position="406"/>
    </location>
</feature>
<dbReference type="Proteomes" id="UP000221165">
    <property type="component" value="Unassembled WGS sequence"/>
</dbReference>
<feature type="compositionally biased region" description="Basic and acidic residues" evidence="1">
    <location>
        <begin position="129"/>
        <end position="138"/>
    </location>
</feature>
<dbReference type="GeneID" id="94428155"/>
<evidence type="ECO:0000313" key="2">
    <source>
        <dbReference type="EMBL" id="PHJ21393.1"/>
    </source>
</evidence>
<evidence type="ECO:0000256" key="1">
    <source>
        <dbReference type="SAM" id="MobiDB-lite"/>
    </source>
</evidence>
<feature type="region of interest" description="Disordered" evidence="1">
    <location>
        <begin position="129"/>
        <end position="264"/>
    </location>
</feature>
<reference evidence="2 3" key="1">
    <citation type="journal article" date="2017" name="Int. J. Parasitol.">
        <title>The genome of the protozoan parasite Cystoisospora suis and a reverse vaccinology approach to identify vaccine candidates.</title>
        <authorList>
            <person name="Palmieri N."/>
            <person name="Shrestha A."/>
            <person name="Ruttkowski B."/>
            <person name="Beck T."/>
            <person name="Vogl C."/>
            <person name="Tomley F."/>
            <person name="Blake D.P."/>
            <person name="Joachim A."/>
        </authorList>
    </citation>
    <scope>NUCLEOTIDE SEQUENCE [LARGE SCALE GENOMIC DNA]</scope>
    <source>
        <strain evidence="2 3">Wien I</strain>
    </source>
</reference>
<name>A0A2C6L0B6_9APIC</name>
<feature type="compositionally biased region" description="Low complexity" evidence="1">
    <location>
        <begin position="139"/>
        <end position="160"/>
    </location>
</feature>
<gene>
    <name evidence="2" type="ORF">CSUI_004760</name>
</gene>
<dbReference type="AlphaFoldDB" id="A0A2C6L0B6"/>
<accession>A0A2C6L0B6</accession>
<feature type="compositionally biased region" description="Low complexity" evidence="1">
    <location>
        <begin position="207"/>
        <end position="226"/>
    </location>
</feature>
<protein>
    <submittedName>
        <fullName evidence="2">Uncharacterized protein</fullName>
    </submittedName>
</protein>
<feature type="compositionally biased region" description="Polar residues" evidence="1">
    <location>
        <begin position="190"/>
        <end position="200"/>
    </location>
</feature>
<feature type="compositionally biased region" description="Basic and acidic residues" evidence="1">
    <location>
        <begin position="161"/>
        <end position="171"/>
    </location>
</feature>
<proteinExistence type="predicted"/>
<sequence length="476" mass="51030">MWRHLRKHSMRAIVVAIGAAIARSSHTEDSLQYAVAHSPQAHHTVLDVFQASSPPSVISFDQSDIDNPTERCSRSSSFTRNRCHPHSSKNDDSSKLLLTPDLEEPRSMLSILSESPLPVAPSLMTAKLPTEEKKEDSPSHTISPSSSPSSMNTSSSIASPRRMENPSEKCRSFSSSSSSFQRTLSPGVHTASSPCFSTKSALPPMTASPSEAVSSSSFVSYGGSTPTTAIAKEEGEQDGKTGDDNVASSVSSSSSSKLFDHPSATQLIREDPAKAFEREALKEGIRTLENAHVETISSSSRGSPMTFLEALGHASAAEAAALGGGAWDLSLWGLGAFQKSLPSVFPHSDGKNVPSSTSLADGTTHTEETEGEQLRRSHEGDTFKKKMTGGGEAVDEKTVEHEGETKNSLLEVKAKVLHTGEEGELTRGDTTSKEPISSSWYSVFKSKVQSVFDKIDRKVAESNGMLMHGDLYEFPL</sequence>
<dbReference type="VEuPathDB" id="ToxoDB:CSUI_004760"/>
<feature type="region of interest" description="Disordered" evidence="1">
    <location>
        <begin position="59"/>
        <end position="97"/>
    </location>
</feature>
<dbReference type="RefSeq" id="XP_067923076.1">
    <property type="nucleotide sequence ID" value="XM_068064944.1"/>
</dbReference>
<comment type="caution">
    <text evidence="2">The sequence shown here is derived from an EMBL/GenBank/DDBJ whole genome shotgun (WGS) entry which is preliminary data.</text>
</comment>
<feature type="compositionally biased region" description="Basic and acidic residues" evidence="1">
    <location>
        <begin position="231"/>
        <end position="243"/>
    </location>
</feature>
<evidence type="ECO:0000313" key="3">
    <source>
        <dbReference type="Proteomes" id="UP000221165"/>
    </source>
</evidence>
<organism evidence="2 3">
    <name type="scientific">Cystoisospora suis</name>
    <dbReference type="NCBI Taxonomy" id="483139"/>
    <lineage>
        <taxon>Eukaryota</taxon>
        <taxon>Sar</taxon>
        <taxon>Alveolata</taxon>
        <taxon>Apicomplexa</taxon>
        <taxon>Conoidasida</taxon>
        <taxon>Coccidia</taxon>
        <taxon>Eucoccidiorida</taxon>
        <taxon>Eimeriorina</taxon>
        <taxon>Sarcocystidae</taxon>
        <taxon>Cystoisospora</taxon>
    </lineage>
</organism>
<feature type="compositionally biased region" description="Basic and acidic residues" evidence="1">
    <location>
        <begin position="364"/>
        <end position="384"/>
    </location>
</feature>
<dbReference type="OrthoDB" id="333365at2759"/>